<dbReference type="PANTHER" id="PTHR34698">
    <property type="entry name" value="5-OXOPROLINASE SUBUNIT B"/>
    <property type="match status" value="1"/>
</dbReference>
<keyword evidence="2 5" id="KW-0378">Hydrolase</keyword>
<dbReference type="STRING" id="1280950.HJO_04880"/>
<comment type="caution">
    <text evidence="5">The sequence shown here is derived from an EMBL/GenBank/DDBJ whole genome shotgun (WGS) entry which is preliminary data.</text>
</comment>
<dbReference type="PANTHER" id="PTHR34698:SF2">
    <property type="entry name" value="5-OXOPROLINASE SUBUNIT B"/>
    <property type="match status" value="1"/>
</dbReference>
<dbReference type="Gene3D" id="2.40.100.10">
    <property type="entry name" value="Cyclophilin-like"/>
    <property type="match status" value="1"/>
</dbReference>
<dbReference type="AlphaFoldDB" id="A0A059FVP9"/>
<dbReference type="PATRIC" id="fig|1280950.3.peg.992"/>
<organism evidence="5 6">
    <name type="scientific">Hyphomonas johnsonii MHS-2</name>
    <dbReference type="NCBI Taxonomy" id="1280950"/>
    <lineage>
        <taxon>Bacteria</taxon>
        <taxon>Pseudomonadati</taxon>
        <taxon>Pseudomonadota</taxon>
        <taxon>Alphaproteobacteria</taxon>
        <taxon>Hyphomonadales</taxon>
        <taxon>Hyphomonadaceae</taxon>
        <taxon>Hyphomonas</taxon>
    </lineage>
</organism>
<dbReference type="OrthoDB" id="9778567at2"/>
<reference evidence="5 6" key="1">
    <citation type="journal article" date="2014" name="Antonie Van Leeuwenhoek">
        <title>Hyphomonas beringensis sp. nov. and Hyphomonas chukchiensis sp. nov., isolated from surface seawater of the Bering Sea and Chukchi Sea.</title>
        <authorList>
            <person name="Li C."/>
            <person name="Lai Q."/>
            <person name="Li G."/>
            <person name="Dong C."/>
            <person name="Wang J."/>
            <person name="Liao Y."/>
            <person name="Shao Z."/>
        </authorList>
    </citation>
    <scope>NUCLEOTIDE SEQUENCE [LARGE SCALE GENOMIC DNA]</scope>
    <source>
        <strain evidence="5 6">MHS-2</strain>
    </source>
</reference>
<keyword evidence="1" id="KW-0547">Nucleotide-binding</keyword>
<evidence type="ECO:0000256" key="1">
    <source>
        <dbReference type="ARBA" id="ARBA00022741"/>
    </source>
</evidence>
<dbReference type="SUPFAM" id="SSF50891">
    <property type="entry name" value="Cyclophilin-like"/>
    <property type="match status" value="1"/>
</dbReference>
<evidence type="ECO:0000259" key="4">
    <source>
        <dbReference type="SMART" id="SM00796"/>
    </source>
</evidence>
<sequence>MNEPDILFSGDDALRVLLSDRATRIARASQLRQSGDWLEVVPGRQDVTVQFDPIRLTPAEAMAHLRLTLATPPPPTRHATRTIDIPVRFGGSDGPDLAMIAESLGVTEPDIVSQLLAQPLRVDMLGFTPGFAYMTGLEEHYVIPRLLQPRQQVPAGSIGLITGQCGLYALAGPGGWPIIGRALASLFDPASADPFILQPGLQVRLVDSSKA</sequence>
<dbReference type="InterPro" id="IPR003833">
    <property type="entry name" value="CT_C_D"/>
</dbReference>
<accession>A0A059FVP9</accession>
<dbReference type="InterPro" id="IPR010016">
    <property type="entry name" value="PxpB"/>
</dbReference>
<gene>
    <name evidence="5" type="ORF">HJO_04880</name>
</gene>
<dbReference type="eggNOG" id="COG2049">
    <property type="taxonomic scope" value="Bacteria"/>
</dbReference>
<dbReference type="RefSeq" id="WP_035614045.1">
    <property type="nucleotide sequence ID" value="NZ_ARYK01000001.1"/>
</dbReference>
<dbReference type="Proteomes" id="UP000025171">
    <property type="component" value="Unassembled WGS sequence"/>
</dbReference>
<dbReference type="GO" id="GO:0016787">
    <property type="term" value="F:hydrolase activity"/>
    <property type="evidence" value="ECO:0007669"/>
    <property type="project" value="UniProtKB-KW"/>
</dbReference>
<dbReference type="GO" id="GO:0005524">
    <property type="term" value="F:ATP binding"/>
    <property type="evidence" value="ECO:0007669"/>
    <property type="project" value="UniProtKB-KW"/>
</dbReference>
<evidence type="ECO:0000256" key="3">
    <source>
        <dbReference type="ARBA" id="ARBA00022840"/>
    </source>
</evidence>
<evidence type="ECO:0000313" key="6">
    <source>
        <dbReference type="Proteomes" id="UP000025171"/>
    </source>
</evidence>
<evidence type="ECO:0000313" key="5">
    <source>
        <dbReference type="EMBL" id="KCZ94682.1"/>
    </source>
</evidence>
<keyword evidence="6" id="KW-1185">Reference proteome</keyword>
<dbReference type="SUPFAM" id="SSF160467">
    <property type="entry name" value="PH0987 N-terminal domain-like"/>
    <property type="match status" value="1"/>
</dbReference>
<evidence type="ECO:0000256" key="2">
    <source>
        <dbReference type="ARBA" id="ARBA00022801"/>
    </source>
</evidence>
<keyword evidence="3" id="KW-0067">ATP-binding</keyword>
<dbReference type="InterPro" id="IPR029000">
    <property type="entry name" value="Cyclophilin-like_dom_sf"/>
</dbReference>
<dbReference type="SMART" id="SM00796">
    <property type="entry name" value="AHS1"/>
    <property type="match status" value="1"/>
</dbReference>
<name>A0A059FVP9_9PROT</name>
<dbReference type="EMBL" id="ARYK01000001">
    <property type="protein sequence ID" value="KCZ94682.1"/>
    <property type="molecule type" value="Genomic_DNA"/>
</dbReference>
<feature type="domain" description="Carboxyltransferase" evidence="4">
    <location>
        <begin position="4"/>
        <end position="197"/>
    </location>
</feature>
<dbReference type="Pfam" id="PF02682">
    <property type="entry name" value="CT_C_D"/>
    <property type="match status" value="1"/>
</dbReference>
<protein>
    <submittedName>
        <fullName evidence="5">Allophanate hydrolase subunit 1</fullName>
    </submittedName>
</protein>
<proteinExistence type="predicted"/>